<dbReference type="EMBL" id="AHKF01000033">
    <property type="protein sequence ID" value="EIA07154.1"/>
    <property type="molecule type" value="Genomic_DNA"/>
</dbReference>
<proteinExistence type="predicted"/>
<dbReference type="Proteomes" id="UP000005566">
    <property type="component" value="Unassembled WGS sequence"/>
</dbReference>
<evidence type="ECO:0000256" key="1">
    <source>
        <dbReference type="SAM" id="Phobius"/>
    </source>
</evidence>
<organism evidence="2 3">
    <name type="scientific">Flavobacterium frigoris (strain PS1)</name>
    <dbReference type="NCBI Taxonomy" id="1086011"/>
    <lineage>
        <taxon>Bacteria</taxon>
        <taxon>Pseudomonadati</taxon>
        <taxon>Bacteroidota</taxon>
        <taxon>Flavobacteriia</taxon>
        <taxon>Flavobacteriales</taxon>
        <taxon>Flavobacteriaceae</taxon>
        <taxon>Flavobacterium</taxon>
    </lineage>
</organism>
<keyword evidence="1" id="KW-1133">Transmembrane helix</keyword>
<keyword evidence="1" id="KW-0812">Transmembrane</keyword>
<accession>H7FWG9</accession>
<dbReference type="AlphaFoldDB" id="H7FWG9"/>
<feature type="transmembrane region" description="Helical" evidence="1">
    <location>
        <begin position="12"/>
        <end position="36"/>
    </location>
</feature>
<protein>
    <submittedName>
        <fullName evidence="2">Uncharacterized protein</fullName>
    </submittedName>
</protein>
<evidence type="ECO:0000313" key="2">
    <source>
        <dbReference type="EMBL" id="EIA07154.1"/>
    </source>
</evidence>
<gene>
    <name evidence="2" type="ORF">HJ01_03516</name>
</gene>
<comment type="caution">
    <text evidence="2">The sequence shown here is derived from an EMBL/GenBank/DDBJ whole genome shotgun (WGS) entry which is preliminary data.</text>
</comment>
<reference evidence="2 3" key="1">
    <citation type="journal article" date="2014" name="Acta Crystallogr. D">
        <title>Structure-based characterization and antifreeze properties of a hyperactive ice-binding protein from the Antarctic bacterium Flavobacterium frigoris PS1.</title>
        <authorList>
            <person name="Do H."/>
            <person name="Kim S.J."/>
            <person name="Kim H.J."/>
            <person name="Lee J.H."/>
        </authorList>
    </citation>
    <scope>NUCLEOTIDE SEQUENCE [LARGE SCALE GENOMIC DNA]</scope>
    <source>
        <strain evidence="2 3">PS1</strain>
    </source>
</reference>
<name>H7FWG9_FLAFP</name>
<evidence type="ECO:0000313" key="3">
    <source>
        <dbReference type="Proteomes" id="UP000005566"/>
    </source>
</evidence>
<sequence length="63" mass="6467">MLKAIVLVAGKAPQATVIFAGAVIVGNAAGLTWIILDLLIVLPYLSVNVQDSVISPPQVPDGD</sequence>
<keyword evidence="1" id="KW-0472">Membrane</keyword>
<keyword evidence="3" id="KW-1185">Reference proteome</keyword>